<dbReference type="EMBL" id="AP025314">
    <property type="protein sequence ID" value="BDD09028.1"/>
    <property type="molecule type" value="Genomic_DNA"/>
</dbReference>
<organism evidence="3 4">
    <name type="scientific">Fulvitalea axinellae</name>
    <dbReference type="NCBI Taxonomy" id="1182444"/>
    <lineage>
        <taxon>Bacteria</taxon>
        <taxon>Pseudomonadati</taxon>
        <taxon>Bacteroidota</taxon>
        <taxon>Cytophagia</taxon>
        <taxon>Cytophagales</taxon>
        <taxon>Persicobacteraceae</taxon>
        <taxon>Fulvitalea</taxon>
    </lineage>
</organism>
<dbReference type="GO" id="GO:0031956">
    <property type="term" value="F:medium-chain fatty acid-CoA ligase activity"/>
    <property type="evidence" value="ECO:0007669"/>
    <property type="project" value="TreeGrafter"/>
</dbReference>
<dbReference type="Proteomes" id="UP001348817">
    <property type="component" value="Chromosome"/>
</dbReference>
<keyword evidence="4" id="KW-1185">Reference proteome</keyword>
<keyword evidence="3" id="KW-0436">Ligase</keyword>
<dbReference type="PANTHER" id="PTHR43201">
    <property type="entry name" value="ACYL-COA SYNTHETASE"/>
    <property type="match status" value="1"/>
</dbReference>
<proteinExistence type="inferred from homology"/>
<dbReference type="Gene3D" id="3.30.300.30">
    <property type="match status" value="1"/>
</dbReference>
<dbReference type="SUPFAM" id="SSF56801">
    <property type="entry name" value="Acetyl-CoA synthetase-like"/>
    <property type="match status" value="1"/>
</dbReference>
<dbReference type="InterPro" id="IPR045851">
    <property type="entry name" value="AMP-bd_C_sf"/>
</dbReference>
<dbReference type="GO" id="GO:0006631">
    <property type="term" value="P:fatty acid metabolic process"/>
    <property type="evidence" value="ECO:0007669"/>
    <property type="project" value="TreeGrafter"/>
</dbReference>
<evidence type="ECO:0000256" key="1">
    <source>
        <dbReference type="ARBA" id="ARBA00006432"/>
    </source>
</evidence>
<sequence>MTNEQIKVNGRLYSLKEIKAQDPETAKWHEADRPALDFVCRWTNGQTEFRINTSGSTGKPKTIAVYRDKMLHSARQTVKALGLSQNQRALVCLNTAYVAGMMMLVRGLEAKMRMEVVEPGALPFENTDEAPDFVAMVPLQLKALLEAGYRQMVEQAGCIILGGAPVDTVLAKEIKTLKGVKVYATYGMTETVSHIALKRLNGSVPERAYSALGDTEIATDDRDCLRLRSFLTDGEWLQSNDIVRLHGDKSFEWLGRVDNVINSGGVKLFVETLEDRMAELFANLGINRRFFLSGVSDEVLGQKCVLFYEGKAFSDAEIQRLKEAIEKNFGKYERPKAFLAVMSFEESPTGKVLRTPTKAKAYEVD</sequence>
<evidence type="ECO:0000313" key="3">
    <source>
        <dbReference type="EMBL" id="BDD09028.1"/>
    </source>
</evidence>
<evidence type="ECO:0000313" key="4">
    <source>
        <dbReference type="Proteomes" id="UP001348817"/>
    </source>
</evidence>
<dbReference type="RefSeq" id="WP_338394251.1">
    <property type="nucleotide sequence ID" value="NZ_AP025314.1"/>
</dbReference>
<dbReference type="KEGG" id="fax:FUAX_14600"/>
<evidence type="ECO:0000259" key="2">
    <source>
        <dbReference type="Pfam" id="PF00501"/>
    </source>
</evidence>
<dbReference type="PANTHER" id="PTHR43201:SF8">
    <property type="entry name" value="ACYL-COA SYNTHETASE FAMILY MEMBER 3"/>
    <property type="match status" value="1"/>
</dbReference>
<dbReference type="Pfam" id="PF00501">
    <property type="entry name" value="AMP-binding"/>
    <property type="match status" value="1"/>
</dbReference>
<dbReference type="InterPro" id="IPR000873">
    <property type="entry name" value="AMP-dep_synth/lig_dom"/>
</dbReference>
<comment type="similarity">
    <text evidence="1">Belongs to the ATP-dependent AMP-binding enzyme family.</text>
</comment>
<feature type="domain" description="AMP-dependent synthetase/ligase" evidence="2">
    <location>
        <begin position="51"/>
        <end position="201"/>
    </location>
</feature>
<dbReference type="AlphaFoldDB" id="A0AAU9CG93"/>
<accession>A0AAU9CG93</accession>
<protein>
    <submittedName>
        <fullName evidence="3">O-succinylbenzoic acid--CoA ligase</fullName>
    </submittedName>
</protein>
<dbReference type="InterPro" id="IPR042099">
    <property type="entry name" value="ANL_N_sf"/>
</dbReference>
<dbReference type="Gene3D" id="3.40.50.12780">
    <property type="entry name" value="N-terminal domain of ligase-like"/>
    <property type="match status" value="1"/>
</dbReference>
<reference evidence="3 4" key="1">
    <citation type="submission" date="2021-12" db="EMBL/GenBank/DDBJ databases">
        <title>Genome sequencing of bacteria with rrn-lacking chromosome and rrn-plasmid.</title>
        <authorList>
            <person name="Anda M."/>
            <person name="Iwasaki W."/>
        </authorList>
    </citation>
    <scope>NUCLEOTIDE SEQUENCE [LARGE SCALE GENOMIC DNA]</scope>
    <source>
        <strain evidence="3 4">DSM 100852</strain>
    </source>
</reference>
<name>A0AAU9CG93_9BACT</name>
<gene>
    <name evidence="3" type="ORF">FUAX_14600</name>
</gene>